<dbReference type="SUPFAM" id="SSF52047">
    <property type="entry name" value="RNI-like"/>
    <property type="match status" value="1"/>
</dbReference>
<keyword evidence="2" id="KW-1185">Reference proteome</keyword>
<dbReference type="PANTHER" id="PTHR36766:SF40">
    <property type="entry name" value="DISEASE RESISTANCE PROTEIN RGA3"/>
    <property type="match status" value="1"/>
</dbReference>
<gene>
    <name evidence="1" type="ORF">SORBI_3005G039200</name>
</gene>
<dbReference type="InParanoid" id="A0A1B6PQ13"/>
<evidence type="ECO:0000313" key="2">
    <source>
        <dbReference type="Proteomes" id="UP000000768"/>
    </source>
</evidence>
<proteinExistence type="predicted"/>
<dbReference type="EMBL" id="CM000764">
    <property type="protein sequence ID" value="KXG27756.1"/>
    <property type="molecule type" value="Genomic_DNA"/>
</dbReference>
<dbReference type="OMA" id="YCPRLQE"/>
<dbReference type="Proteomes" id="UP000000768">
    <property type="component" value="Chromosome 5"/>
</dbReference>
<organism evidence="1 2">
    <name type="scientific">Sorghum bicolor</name>
    <name type="common">Sorghum</name>
    <name type="synonym">Sorghum vulgare</name>
    <dbReference type="NCBI Taxonomy" id="4558"/>
    <lineage>
        <taxon>Eukaryota</taxon>
        <taxon>Viridiplantae</taxon>
        <taxon>Streptophyta</taxon>
        <taxon>Embryophyta</taxon>
        <taxon>Tracheophyta</taxon>
        <taxon>Spermatophyta</taxon>
        <taxon>Magnoliopsida</taxon>
        <taxon>Liliopsida</taxon>
        <taxon>Poales</taxon>
        <taxon>Poaceae</taxon>
        <taxon>PACMAD clade</taxon>
        <taxon>Panicoideae</taxon>
        <taxon>Andropogonodae</taxon>
        <taxon>Andropogoneae</taxon>
        <taxon>Sorghinae</taxon>
        <taxon>Sorghum</taxon>
    </lineage>
</organism>
<dbReference type="Gramene" id="KXG27756">
    <property type="protein sequence ID" value="KXG27756"/>
    <property type="gene ID" value="SORBI_3005G039200"/>
</dbReference>
<dbReference type="PANTHER" id="PTHR36766">
    <property type="entry name" value="PLANT BROAD-SPECTRUM MILDEW RESISTANCE PROTEIN RPW8"/>
    <property type="match status" value="1"/>
</dbReference>
<reference evidence="1 2" key="1">
    <citation type="journal article" date="2009" name="Nature">
        <title>The Sorghum bicolor genome and the diversification of grasses.</title>
        <authorList>
            <person name="Paterson A.H."/>
            <person name="Bowers J.E."/>
            <person name="Bruggmann R."/>
            <person name="Dubchak I."/>
            <person name="Grimwood J."/>
            <person name="Gundlach H."/>
            <person name="Haberer G."/>
            <person name="Hellsten U."/>
            <person name="Mitros T."/>
            <person name="Poliakov A."/>
            <person name="Schmutz J."/>
            <person name="Spannagl M."/>
            <person name="Tang H."/>
            <person name="Wang X."/>
            <person name="Wicker T."/>
            <person name="Bharti A.K."/>
            <person name="Chapman J."/>
            <person name="Feltus F.A."/>
            <person name="Gowik U."/>
            <person name="Grigoriev I.V."/>
            <person name="Lyons E."/>
            <person name="Maher C.A."/>
            <person name="Martis M."/>
            <person name="Narechania A."/>
            <person name="Otillar R.P."/>
            <person name="Penning B.W."/>
            <person name="Salamov A.A."/>
            <person name="Wang Y."/>
            <person name="Zhang L."/>
            <person name="Carpita N.C."/>
            <person name="Freeling M."/>
            <person name="Gingle A.R."/>
            <person name="Hash C.T."/>
            <person name="Keller B."/>
            <person name="Klein P."/>
            <person name="Kresovich S."/>
            <person name="McCann M.C."/>
            <person name="Ming R."/>
            <person name="Peterson D.G."/>
            <person name="Mehboob-ur-Rahman"/>
            <person name="Ware D."/>
            <person name="Westhoff P."/>
            <person name="Mayer K.F."/>
            <person name="Messing J."/>
            <person name="Rokhsar D.S."/>
        </authorList>
    </citation>
    <scope>NUCLEOTIDE SEQUENCE [LARGE SCALE GENOMIC DNA]</scope>
    <source>
        <strain evidence="2">cv. BTx623</strain>
    </source>
</reference>
<dbReference type="AlphaFoldDB" id="A0A1B6PQ13"/>
<reference evidence="2" key="2">
    <citation type="journal article" date="2018" name="Plant J.">
        <title>The Sorghum bicolor reference genome: improved assembly, gene annotations, a transcriptome atlas, and signatures of genome organization.</title>
        <authorList>
            <person name="McCormick R.F."/>
            <person name="Truong S.K."/>
            <person name="Sreedasyam A."/>
            <person name="Jenkins J."/>
            <person name="Shu S."/>
            <person name="Sims D."/>
            <person name="Kennedy M."/>
            <person name="Amirebrahimi M."/>
            <person name="Weers B.D."/>
            <person name="McKinley B."/>
            <person name="Mattison A."/>
            <person name="Morishige D.T."/>
            <person name="Grimwood J."/>
            <person name="Schmutz J."/>
            <person name="Mullet J.E."/>
        </authorList>
    </citation>
    <scope>NUCLEOTIDE SEQUENCE [LARGE SCALE GENOMIC DNA]</scope>
    <source>
        <strain evidence="2">cv. BTx623</strain>
    </source>
</reference>
<dbReference type="InterPro" id="IPR032675">
    <property type="entry name" value="LRR_dom_sf"/>
</dbReference>
<sequence length="191" mass="20911">MRSLVSLRTLKISSCSALCMLPEWLGELRYLESMVISECGSLRPAPSVQPLRALKELRIIQSGWVGDLCSPSLTNLQILGSSRDVHQLPECLGELGSLQMLRIKELPRLNSLPQSLGYLTSLQKLEIGYCDALGQIPDCVGELRSLRVFKILCLRSLTCDVPSPIIGAPHLPPGARNNRLPGTWPTARIAG</sequence>
<protein>
    <submittedName>
        <fullName evidence="1">Uncharacterized protein</fullName>
    </submittedName>
</protein>
<evidence type="ECO:0000313" key="1">
    <source>
        <dbReference type="EMBL" id="KXG27756.1"/>
    </source>
</evidence>
<name>A0A1B6PQ13_SORBI</name>
<accession>A0A1B6PQ13</accession>
<dbReference type="Gene3D" id="3.80.10.10">
    <property type="entry name" value="Ribonuclease Inhibitor"/>
    <property type="match status" value="1"/>
</dbReference>